<dbReference type="PROSITE" id="PS50928">
    <property type="entry name" value="ABC_TM1"/>
    <property type="match status" value="1"/>
</dbReference>
<evidence type="ECO:0000256" key="4">
    <source>
        <dbReference type="ARBA" id="ARBA00022692"/>
    </source>
</evidence>
<keyword evidence="3" id="KW-1003">Cell membrane</keyword>
<evidence type="ECO:0000256" key="1">
    <source>
        <dbReference type="ARBA" id="ARBA00004651"/>
    </source>
</evidence>
<proteinExistence type="inferred from homology"/>
<protein>
    <submittedName>
        <fullName evidence="9">Carbohydrate ABC transporter permease</fullName>
    </submittedName>
</protein>
<name>A0ABW7UKY3_9ACTN</name>
<evidence type="ECO:0000256" key="2">
    <source>
        <dbReference type="ARBA" id="ARBA00022448"/>
    </source>
</evidence>
<dbReference type="PANTHER" id="PTHR30193:SF41">
    <property type="entry name" value="DIACETYLCHITOBIOSE UPTAKE SYSTEM PERMEASE PROTEIN NGCF"/>
    <property type="match status" value="1"/>
</dbReference>
<dbReference type="Pfam" id="PF00528">
    <property type="entry name" value="BPD_transp_1"/>
    <property type="match status" value="1"/>
</dbReference>
<evidence type="ECO:0000256" key="5">
    <source>
        <dbReference type="ARBA" id="ARBA00022989"/>
    </source>
</evidence>
<sequence length="303" mass="33187">MRHGKYPFIAGFLAAPAILYLVFVIGPYAQAFQIALTNWRGVTAHADYVGLENFSRIFQDDLFWKAMRNHGEMLLAVPLLTIVLALFFAFLLNVAGKRRAGSSSGLPGSGFYRVVFFFPQVLSIAVVGVLFQVVYRPDESGVLNGILGWFGAEPVGFLTEPGVALWAIMGVMIWSGVGFYLVLFSAGMASIPKELYEAAELEGAGRVRVFFSITLPLLRNTVQVAWVYLGIGVLDGFALVQVLSVNNGGPDGATTVVGMQVWQNAFAYYKFGYASAMGVVLFFVVMSVTALTLRLTRREQLEY</sequence>
<dbReference type="SUPFAM" id="SSF161098">
    <property type="entry name" value="MetI-like"/>
    <property type="match status" value="1"/>
</dbReference>
<accession>A0ABW7UKY3</accession>
<dbReference type="RefSeq" id="WP_055471637.1">
    <property type="nucleotide sequence ID" value="NZ_JBIRWE010000001.1"/>
</dbReference>
<dbReference type="InterPro" id="IPR000515">
    <property type="entry name" value="MetI-like"/>
</dbReference>
<dbReference type="Gene3D" id="1.10.3720.10">
    <property type="entry name" value="MetI-like"/>
    <property type="match status" value="1"/>
</dbReference>
<feature type="transmembrane region" description="Helical" evidence="7">
    <location>
        <begin position="73"/>
        <end position="94"/>
    </location>
</feature>
<keyword evidence="2 7" id="KW-0813">Transport</keyword>
<gene>
    <name evidence="9" type="ORF">ACH429_03195</name>
</gene>
<dbReference type="CDD" id="cd06261">
    <property type="entry name" value="TM_PBP2"/>
    <property type="match status" value="1"/>
</dbReference>
<evidence type="ECO:0000313" key="10">
    <source>
        <dbReference type="Proteomes" id="UP001611548"/>
    </source>
</evidence>
<feature type="transmembrane region" description="Helical" evidence="7">
    <location>
        <begin position="271"/>
        <end position="293"/>
    </location>
</feature>
<feature type="transmembrane region" description="Helical" evidence="7">
    <location>
        <begin position="7"/>
        <end position="29"/>
    </location>
</feature>
<keyword evidence="10" id="KW-1185">Reference proteome</keyword>
<evidence type="ECO:0000313" key="9">
    <source>
        <dbReference type="EMBL" id="MFI1963138.1"/>
    </source>
</evidence>
<dbReference type="InterPro" id="IPR051393">
    <property type="entry name" value="ABC_transporter_permease"/>
</dbReference>
<reference evidence="9 10" key="1">
    <citation type="submission" date="2024-10" db="EMBL/GenBank/DDBJ databases">
        <title>The Natural Products Discovery Center: Release of the First 8490 Sequenced Strains for Exploring Actinobacteria Biosynthetic Diversity.</title>
        <authorList>
            <person name="Kalkreuter E."/>
            <person name="Kautsar S.A."/>
            <person name="Yang D."/>
            <person name="Bader C.D."/>
            <person name="Teijaro C.N."/>
            <person name="Fluegel L."/>
            <person name="Davis C.M."/>
            <person name="Simpson J.R."/>
            <person name="Lauterbach L."/>
            <person name="Steele A.D."/>
            <person name="Gui C."/>
            <person name="Meng S."/>
            <person name="Li G."/>
            <person name="Viehrig K."/>
            <person name="Ye F."/>
            <person name="Su P."/>
            <person name="Kiefer A.F."/>
            <person name="Nichols A."/>
            <person name="Cepeda A.J."/>
            <person name="Yan W."/>
            <person name="Fan B."/>
            <person name="Jiang Y."/>
            <person name="Adhikari A."/>
            <person name="Zheng C.-J."/>
            <person name="Schuster L."/>
            <person name="Cowan T.M."/>
            <person name="Smanski M.J."/>
            <person name="Chevrette M.G."/>
            <person name="De Carvalho L.P.S."/>
            <person name="Shen B."/>
        </authorList>
    </citation>
    <scope>NUCLEOTIDE SEQUENCE [LARGE SCALE GENOMIC DNA]</scope>
    <source>
        <strain evidence="9 10">NPDC020327</strain>
    </source>
</reference>
<keyword evidence="4 7" id="KW-0812">Transmembrane</keyword>
<keyword evidence="6 7" id="KW-0472">Membrane</keyword>
<dbReference type="EMBL" id="JBIRWE010000001">
    <property type="protein sequence ID" value="MFI1963138.1"/>
    <property type="molecule type" value="Genomic_DNA"/>
</dbReference>
<feature type="transmembrane region" description="Helical" evidence="7">
    <location>
        <begin position="225"/>
        <end position="244"/>
    </location>
</feature>
<evidence type="ECO:0000256" key="3">
    <source>
        <dbReference type="ARBA" id="ARBA00022475"/>
    </source>
</evidence>
<organism evidence="9 10">
    <name type="scientific">Streptomyces pathocidini</name>
    <dbReference type="NCBI Taxonomy" id="1650571"/>
    <lineage>
        <taxon>Bacteria</taxon>
        <taxon>Bacillati</taxon>
        <taxon>Actinomycetota</taxon>
        <taxon>Actinomycetes</taxon>
        <taxon>Kitasatosporales</taxon>
        <taxon>Streptomycetaceae</taxon>
        <taxon>Streptomyces</taxon>
    </lineage>
</organism>
<comment type="caution">
    <text evidence="9">The sequence shown here is derived from an EMBL/GenBank/DDBJ whole genome shotgun (WGS) entry which is preliminary data.</text>
</comment>
<dbReference type="PANTHER" id="PTHR30193">
    <property type="entry name" value="ABC TRANSPORTER PERMEASE PROTEIN"/>
    <property type="match status" value="1"/>
</dbReference>
<keyword evidence="5 7" id="KW-1133">Transmembrane helix</keyword>
<comment type="similarity">
    <text evidence="7">Belongs to the binding-protein-dependent transport system permease family.</text>
</comment>
<dbReference type="InterPro" id="IPR035906">
    <property type="entry name" value="MetI-like_sf"/>
</dbReference>
<evidence type="ECO:0000256" key="7">
    <source>
        <dbReference type="RuleBase" id="RU363032"/>
    </source>
</evidence>
<evidence type="ECO:0000259" key="8">
    <source>
        <dbReference type="PROSITE" id="PS50928"/>
    </source>
</evidence>
<evidence type="ECO:0000256" key="6">
    <source>
        <dbReference type="ARBA" id="ARBA00023136"/>
    </source>
</evidence>
<feature type="transmembrane region" description="Helical" evidence="7">
    <location>
        <begin position="114"/>
        <end position="135"/>
    </location>
</feature>
<feature type="domain" description="ABC transmembrane type-1" evidence="8">
    <location>
        <begin position="67"/>
        <end position="292"/>
    </location>
</feature>
<feature type="transmembrane region" description="Helical" evidence="7">
    <location>
        <begin position="163"/>
        <end position="183"/>
    </location>
</feature>
<comment type="subcellular location">
    <subcellularLocation>
        <location evidence="1 7">Cell membrane</location>
        <topology evidence="1 7">Multi-pass membrane protein</topology>
    </subcellularLocation>
</comment>
<dbReference type="Proteomes" id="UP001611548">
    <property type="component" value="Unassembled WGS sequence"/>
</dbReference>